<dbReference type="InterPro" id="IPR027886">
    <property type="entry name" value="SPMIP4"/>
</dbReference>
<dbReference type="OrthoDB" id="10040207at2759"/>
<dbReference type="PANTHER" id="PTHR31393">
    <property type="entry name" value="C5ORF31"/>
    <property type="match status" value="1"/>
</dbReference>
<dbReference type="InParanoid" id="A7S4H0"/>
<reference evidence="1 2" key="1">
    <citation type="journal article" date="2007" name="Science">
        <title>Sea anemone genome reveals ancestral eumetazoan gene repertoire and genomic organization.</title>
        <authorList>
            <person name="Putnam N.H."/>
            <person name="Srivastava M."/>
            <person name="Hellsten U."/>
            <person name="Dirks B."/>
            <person name="Chapman J."/>
            <person name="Salamov A."/>
            <person name="Terry A."/>
            <person name="Shapiro H."/>
            <person name="Lindquist E."/>
            <person name="Kapitonov V.V."/>
            <person name="Jurka J."/>
            <person name="Genikhovich G."/>
            <person name="Grigoriev I.V."/>
            <person name="Lucas S.M."/>
            <person name="Steele R.E."/>
            <person name="Finnerty J.R."/>
            <person name="Technau U."/>
            <person name="Martindale M.Q."/>
            <person name="Rokhsar D.S."/>
        </authorList>
    </citation>
    <scope>NUCLEOTIDE SEQUENCE [LARGE SCALE GENOMIC DNA]</scope>
    <source>
        <strain evidence="2">CH2 X CH6</strain>
    </source>
</reference>
<proteinExistence type="predicted"/>
<name>A7S4H0_NEMVE</name>
<accession>A7S4H0</accession>
<dbReference type="AlphaFoldDB" id="A7S4H0"/>
<dbReference type="HOGENOM" id="CLU_1043174_0_0_1"/>
<dbReference type="eggNOG" id="ENOG502QUAM">
    <property type="taxonomic scope" value="Eukaryota"/>
</dbReference>
<dbReference type="PhylomeDB" id="A7S4H0"/>
<dbReference type="EMBL" id="DS469578">
    <property type="protein sequence ID" value="EDO41411.1"/>
    <property type="molecule type" value="Genomic_DNA"/>
</dbReference>
<dbReference type="Pfam" id="PF15093">
    <property type="entry name" value="SPMIP4-like"/>
    <property type="match status" value="1"/>
</dbReference>
<protein>
    <submittedName>
        <fullName evidence="1">Uncharacterized protein</fullName>
    </submittedName>
</protein>
<dbReference type="Proteomes" id="UP000001593">
    <property type="component" value="Unassembled WGS sequence"/>
</dbReference>
<evidence type="ECO:0000313" key="2">
    <source>
        <dbReference type="Proteomes" id="UP000001593"/>
    </source>
</evidence>
<organism evidence="1 2">
    <name type="scientific">Nematostella vectensis</name>
    <name type="common">Starlet sea anemone</name>
    <dbReference type="NCBI Taxonomy" id="45351"/>
    <lineage>
        <taxon>Eukaryota</taxon>
        <taxon>Metazoa</taxon>
        <taxon>Cnidaria</taxon>
        <taxon>Anthozoa</taxon>
        <taxon>Hexacorallia</taxon>
        <taxon>Actiniaria</taxon>
        <taxon>Edwardsiidae</taxon>
        <taxon>Nematostella</taxon>
    </lineage>
</organism>
<dbReference type="OMA" id="SRQAMFP"/>
<sequence length="267" mass="31083">MISTEYLTSLQTQLYREKQGHDKLSRTFQSTLNVTPGQDQRITTYPDRYWKFLERSAVYHKVPWGRARSYAGDAAVQLPTEHRPKWEPPTMLQKTHKHYGTGANPYPRGVPIAQYYDLTQLKKSNLRWNDELISRPTTAQVQQSNIVLPFPKESPHTSHMSRQAMFPRPQPYHGYEVSGTTVLPTPPPSRIMNKAMGSFGRREVVCYRSPERLPGSDRFEADIKPVNIENQFFNKHDVISEFNKLHPSHTPTIRLPIQRLRKADWHH</sequence>
<dbReference type="PANTHER" id="PTHR31393:SF2">
    <property type="entry name" value="CHROMOSOME 7 OPEN READING FRAME 31"/>
    <property type="match status" value="1"/>
</dbReference>
<gene>
    <name evidence="1" type="ORF">NEMVEDRAFT_v1g242795</name>
</gene>
<keyword evidence="2" id="KW-1185">Reference proteome</keyword>
<dbReference type="KEGG" id="nve:5513169"/>
<evidence type="ECO:0000313" key="1">
    <source>
        <dbReference type="EMBL" id="EDO41411.1"/>
    </source>
</evidence>